<protein>
    <recommendedName>
        <fullName evidence="4">Sap-like sulfolipid-1-addressing protein</fullName>
    </recommendedName>
</protein>
<keyword evidence="1" id="KW-0812">Transmembrane</keyword>
<dbReference type="EMBL" id="JBEPSJ010000001">
    <property type="protein sequence ID" value="MET4581055.1"/>
    <property type="molecule type" value="Genomic_DNA"/>
</dbReference>
<evidence type="ECO:0008006" key="4">
    <source>
        <dbReference type="Google" id="ProtNLM"/>
    </source>
</evidence>
<keyword evidence="1" id="KW-1133">Transmembrane helix</keyword>
<evidence type="ECO:0000313" key="2">
    <source>
        <dbReference type="EMBL" id="MET4581055.1"/>
    </source>
</evidence>
<organism evidence="2 3">
    <name type="scientific">Conyzicola nivalis</name>
    <dbReference type="NCBI Taxonomy" id="1477021"/>
    <lineage>
        <taxon>Bacteria</taxon>
        <taxon>Bacillati</taxon>
        <taxon>Actinomycetota</taxon>
        <taxon>Actinomycetes</taxon>
        <taxon>Micrococcales</taxon>
        <taxon>Microbacteriaceae</taxon>
        <taxon>Conyzicola</taxon>
    </lineage>
</organism>
<dbReference type="Pfam" id="PF11139">
    <property type="entry name" value="SfLAP"/>
    <property type="match status" value="1"/>
</dbReference>
<evidence type="ECO:0000256" key="1">
    <source>
        <dbReference type="SAM" id="Phobius"/>
    </source>
</evidence>
<keyword evidence="1" id="KW-0472">Membrane</keyword>
<keyword evidence="3" id="KW-1185">Reference proteome</keyword>
<feature type="transmembrane region" description="Helical" evidence="1">
    <location>
        <begin position="153"/>
        <end position="179"/>
    </location>
</feature>
<gene>
    <name evidence="2" type="ORF">ABIE21_000545</name>
</gene>
<reference evidence="2 3" key="1">
    <citation type="submission" date="2024-06" db="EMBL/GenBank/DDBJ databases">
        <title>Sorghum-associated microbial communities from plants grown in Nebraska, USA.</title>
        <authorList>
            <person name="Schachtman D."/>
        </authorList>
    </citation>
    <scope>NUCLEOTIDE SEQUENCE [LARGE SCALE GENOMIC DNA]</scope>
    <source>
        <strain evidence="2 3">2857</strain>
    </source>
</reference>
<evidence type="ECO:0000313" key="3">
    <source>
        <dbReference type="Proteomes" id="UP001549257"/>
    </source>
</evidence>
<sequence>MWAAVGHILPVAFAGALSSVPITAVILLLLSPNRSRSPTAFLIGWVLGLAAMITAFAALAAVIPVSRRQADEALGAALVAVGLGLIVVAVVTWRRRGLSDGDEMPRWLRAVGTMRPLTAFGFALLLNVRPKAVLLAAAAGLSLRGDSLSTGEMAFVIGTYTVVSASSVATPVIASLVAPGRTDKQLERARVWIAANTTIVSVVIMLMIGVVIVGSGLTRF</sequence>
<accession>A0ABV2QKA8</accession>
<dbReference type="InterPro" id="IPR021315">
    <property type="entry name" value="Gap/Sap"/>
</dbReference>
<feature type="transmembrane region" description="Helical" evidence="1">
    <location>
        <begin position="6"/>
        <end position="30"/>
    </location>
</feature>
<feature type="transmembrane region" description="Helical" evidence="1">
    <location>
        <begin position="75"/>
        <end position="93"/>
    </location>
</feature>
<feature type="transmembrane region" description="Helical" evidence="1">
    <location>
        <begin position="191"/>
        <end position="217"/>
    </location>
</feature>
<comment type="caution">
    <text evidence="2">The sequence shown here is derived from an EMBL/GenBank/DDBJ whole genome shotgun (WGS) entry which is preliminary data.</text>
</comment>
<dbReference type="RefSeq" id="WP_354023246.1">
    <property type="nucleotide sequence ID" value="NZ_JBEPSJ010000001.1"/>
</dbReference>
<proteinExistence type="predicted"/>
<feature type="transmembrane region" description="Helical" evidence="1">
    <location>
        <begin position="114"/>
        <end position="141"/>
    </location>
</feature>
<feature type="transmembrane region" description="Helical" evidence="1">
    <location>
        <begin position="42"/>
        <end position="63"/>
    </location>
</feature>
<name>A0ABV2QKA8_9MICO</name>
<dbReference type="Proteomes" id="UP001549257">
    <property type="component" value="Unassembled WGS sequence"/>
</dbReference>